<protein>
    <recommendedName>
        <fullName evidence="3">Bacterial Ig-like domain-containing protein</fullName>
    </recommendedName>
</protein>
<sequence>MQIKTQKQITILQNKAQKVADQLNEEVVAIAKGIQHIQTQTGVVYQLNAENFDAKKLTLIAKKIGDDLEVTLEESVVVFDNYFNVCGTDLSCLVSLPTEDGGLYHIVADAFFTLEDGTQVVYFYGEQSIVATESSAASTKGNQSFFDVINSNIEIVAIVTAVAVVVASSGGSGGSGSDDGDDGDDDNKTLEQPIVQVAEVNATENEAKDENHITVKAELGSKVTITFSANGKTVTKIIESASGNHDKVSVLTVDELNTLGDGSISISAVAAKDGVTSSAGTGSFTLDTVAPIFDQQ</sequence>
<dbReference type="RefSeq" id="WP_420885958.1">
    <property type="nucleotide sequence ID" value="NZ_MIQH01000839.1"/>
</dbReference>
<proteinExistence type="predicted"/>
<gene>
    <name evidence="1" type="ORF">BGC33_14295</name>
</gene>
<evidence type="ECO:0000313" key="2">
    <source>
        <dbReference type="Proteomes" id="UP000182798"/>
    </source>
</evidence>
<organism evidence="1 2">
    <name type="scientific">Bathymodiolus thermophilus thioautotrophic gill symbiont</name>
    <dbReference type="NCBI Taxonomy" id="2360"/>
    <lineage>
        <taxon>Bacteria</taxon>
        <taxon>Pseudomonadati</taxon>
        <taxon>Pseudomonadota</taxon>
        <taxon>Gammaproteobacteria</taxon>
        <taxon>sulfur-oxidizing symbionts</taxon>
    </lineage>
</organism>
<evidence type="ECO:0008006" key="3">
    <source>
        <dbReference type="Google" id="ProtNLM"/>
    </source>
</evidence>
<accession>A0A1J8P2H1</accession>
<evidence type="ECO:0000313" key="1">
    <source>
        <dbReference type="EMBL" id="OJA03269.1"/>
    </source>
</evidence>
<dbReference type="Proteomes" id="UP000182798">
    <property type="component" value="Unassembled WGS sequence"/>
</dbReference>
<name>A0A1J8P2H1_9GAMM</name>
<dbReference type="AlphaFoldDB" id="A0A1J8P2H1"/>
<reference evidence="2" key="1">
    <citation type="submission" date="2016-09" db="EMBL/GenBank/DDBJ databases">
        <title>Genome Sequence of Bathymodiolus thermophilus sulfur-oxidizing gill endosymbiont.</title>
        <authorList>
            <person name="Ponnudurai R."/>
            <person name="Kleiner M."/>
            <person name="Sayavedra L."/>
            <person name="Thuermer A."/>
            <person name="Felbeck H."/>
            <person name="Schlueter R."/>
            <person name="Schweder T."/>
            <person name="Markert S."/>
        </authorList>
    </citation>
    <scope>NUCLEOTIDE SEQUENCE [LARGE SCALE GENOMIC DNA]</scope>
    <source>
        <strain evidence="2">BAT/CrabSpa'14</strain>
    </source>
</reference>
<feature type="non-terminal residue" evidence="1">
    <location>
        <position position="296"/>
    </location>
</feature>
<dbReference type="EMBL" id="MIQH01000839">
    <property type="protein sequence ID" value="OJA03269.1"/>
    <property type="molecule type" value="Genomic_DNA"/>
</dbReference>
<comment type="caution">
    <text evidence="1">The sequence shown here is derived from an EMBL/GenBank/DDBJ whole genome shotgun (WGS) entry which is preliminary data.</text>
</comment>